<dbReference type="STRING" id="1448318.A0A319E714"/>
<feature type="non-terminal residue" evidence="1">
    <location>
        <position position="60"/>
    </location>
</feature>
<sequence>KYFGADLIEEVVYDTELRVVGGKETRPMHLQTADMRMPVYRARNWDLMAVSGLVMGLLGG</sequence>
<evidence type="ECO:0000313" key="1">
    <source>
        <dbReference type="EMBL" id="PYI05190.1"/>
    </source>
</evidence>
<dbReference type="VEuPathDB" id="FungiDB:BO78DRAFT_295182"/>
<organism evidence="1 2">
    <name type="scientific">Aspergillus sclerotiicarbonarius (strain CBS 121057 / IBT 28362)</name>
    <dbReference type="NCBI Taxonomy" id="1448318"/>
    <lineage>
        <taxon>Eukaryota</taxon>
        <taxon>Fungi</taxon>
        <taxon>Dikarya</taxon>
        <taxon>Ascomycota</taxon>
        <taxon>Pezizomycotina</taxon>
        <taxon>Eurotiomycetes</taxon>
        <taxon>Eurotiomycetidae</taxon>
        <taxon>Eurotiales</taxon>
        <taxon>Aspergillaceae</taxon>
        <taxon>Aspergillus</taxon>
        <taxon>Aspergillus subgen. Circumdati</taxon>
    </lineage>
</organism>
<protein>
    <submittedName>
        <fullName evidence="1">Uncharacterized protein</fullName>
    </submittedName>
</protein>
<proteinExistence type="predicted"/>
<reference evidence="1 2" key="1">
    <citation type="submission" date="2018-02" db="EMBL/GenBank/DDBJ databases">
        <title>The genomes of Aspergillus section Nigri reveals drivers in fungal speciation.</title>
        <authorList>
            <consortium name="DOE Joint Genome Institute"/>
            <person name="Vesth T.C."/>
            <person name="Nybo J."/>
            <person name="Theobald S."/>
            <person name="Brandl J."/>
            <person name="Frisvad J.C."/>
            <person name="Nielsen K.F."/>
            <person name="Lyhne E.K."/>
            <person name="Kogle M.E."/>
            <person name="Kuo A."/>
            <person name="Riley R."/>
            <person name="Clum A."/>
            <person name="Nolan M."/>
            <person name="Lipzen A."/>
            <person name="Salamov A."/>
            <person name="Henrissat B."/>
            <person name="Wiebenga A."/>
            <person name="De vries R.P."/>
            <person name="Grigoriev I.V."/>
            <person name="Mortensen U.H."/>
            <person name="Andersen M.R."/>
            <person name="Baker S.E."/>
        </authorList>
    </citation>
    <scope>NUCLEOTIDE SEQUENCE [LARGE SCALE GENOMIC DNA]</scope>
    <source>
        <strain evidence="1 2">CBS 121057</strain>
    </source>
</reference>
<evidence type="ECO:0000313" key="2">
    <source>
        <dbReference type="Proteomes" id="UP000248423"/>
    </source>
</evidence>
<feature type="non-terminal residue" evidence="1">
    <location>
        <position position="1"/>
    </location>
</feature>
<dbReference type="EMBL" id="KZ826360">
    <property type="protein sequence ID" value="PYI05190.1"/>
    <property type="molecule type" value="Genomic_DNA"/>
</dbReference>
<dbReference type="Proteomes" id="UP000248423">
    <property type="component" value="Unassembled WGS sequence"/>
</dbReference>
<gene>
    <name evidence="1" type="ORF">BO78DRAFT_295182</name>
</gene>
<name>A0A319E714_ASPSB</name>
<keyword evidence="2" id="KW-1185">Reference proteome</keyword>
<dbReference type="OrthoDB" id="5835829at2759"/>
<accession>A0A319E714</accession>
<dbReference type="AlphaFoldDB" id="A0A319E714"/>